<dbReference type="InterPro" id="IPR013216">
    <property type="entry name" value="Methyltransf_11"/>
</dbReference>
<comment type="caution">
    <text evidence="3">The sequence shown here is derived from an EMBL/GenBank/DDBJ whole genome shotgun (WGS) entry which is preliminary data.</text>
</comment>
<evidence type="ECO:0000259" key="2">
    <source>
        <dbReference type="Pfam" id="PF08241"/>
    </source>
</evidence>
<dbReference type="InterPro" id="IPR029063">
    <property type="entry name" value="SAM-dependent_MTases_sf"/>
</dbReference>
<keyword evidence="4" id="KW-1185">Reference proteome</keyword>
<evidence type="ECO:0000313" key="4">
    <source>
        <dbReference type="Proteomes" id="UP000652761"/>
    </source>
</evidence>
<dbReference type="InterPro" id="IPR050508">
    <property type="entry name" value="Methyltransf_Superfamily"/>
</dbReference>
<evidence type="ECO:0000256" key="1">
    <source>
        <dbReference type="SAM" id="MobiDB-lite"/>
    </source>
</evidence>
<reference evidence="3" key="1">
    <citation type="submission" date="2017-07" db="EMBL/GenBank/DDBJ databases">
        <title>Taro Niue Genome Assembly and Annotation.</title>
        <authorList>
            <person name="Atibalentja N."/>
            <person name="Keating K."/>
            <person name="Fields C.J."/>
        </authorList>
    </citation>
    <scope>NUCLEOTIDE SEQUENCE</scope>
    <source>
        <strain evidence="3">Niue_2</strain>
        <tissue evidence="3">Leaf</tissue>
    </source>
</reference>
<dbReference type="PANTHER" id="PTHR42912:SF80">
    <property type="entry name" value="METHYLTRANSFERASE DOMAIN-CONTAINING PROTEIN"/>
    <property type="match status" value="1"/>
</dbReference>
<protein>
    <recommendedName>
        <fullName evidence="2">Methyltransferase type 11 domain-containing protein</fullName>
    </recommendedName>
</protein>
<dbReference type="Gene3D" id="3.40.50.150">
    <property type="entry name" value="Vaccinia Virus protein VP39"/>
    <property type="match status" value="1"/>
</dbReference>
<feature type="region of interest" description="Disordered" evidence="1">
    <location>
        <begin position="1"/>
        <end position="35"/>
    </location>
</feature>
<sequence>LIRRPDSGGFPPYGPEKGKKQRNRETSQPRTTTTVPAAMALLIRQPPSASTPTDTASHGCHRDARRCPSCLALPPLLPRRWPAGWGRRSGSNRSSAIVMATLAAEEGQLERPRWAGETPLSRLVGALISFKPLYFLMKMAARELIISTAEKSNVPWRAMANEILESDVYKEMERIQNTSLVYPDYYLKPFHAYEEGNLSWLAAAEAEAATMAIAKRAVPDASIDEANRIVRGKWLHAIEQHIQQYSGNHAINDILDIGCSIGFSTRCLAGKYPSAKLTGLDLSPYFLSVAQFKENKKGFTSKPIIWIHANGEDTGLPPESFDLVSIAYVLHECPAQAITNIIKESFRLLRRGGTIAITDNSPKSKVLQVTPSSILSLELYLCIIQQKGQIPVEYLPSHVGGYLSGGRTDHHVEREMPPVLFTLMKCTEPFLDEYYLLDLENTMREAGFVNVTTVMTDPRHRTVTATVPAQ</sequence>
<dbReference type="Proteomes" id="UP000652761">
    <property type="component" value="Unassembled WGS sequence"/>
</dbReference>
<proteinExistence type="predicted"/>
<dbReference type="AlphaFoldDB" id="A0A843UAS2"/>
<gene>
    <name evidence="3" type="ORF">Taro_012966</name>
</gene>
<dbReference type="EMBL" id="NMUH01000512">
    <property type="protein sequence ID" value="MQL80531.1"/>
    <property type="molecule type" value="Genomic_DNA"/>
</dbReference>
<dbReference type="GO" id="GO:0008757">
    <property type="term" value="F:S-adenosylmethionine-dependent methyltransferase activity"/>
    <property type="evidence" value="ECO:0007669"/>
    <property type="project" value="InterPro"/>
</dbReference>
<evidence type="ECO:0000313" key="3">
    <source>
        <dbReference type="EMBL" id="MQL80531.1"/>
    </source>
</evidence>
<dbReference type="SUPFAM" id="SSF53335">
    <property type="entry name" value="S-adenosyl-L-methionine-dependent methyltransferases"/>
    <property type="match status" value="1"/>
</dbReference>
<dbReference type="CDD" id="cd02440">
    <property type="entry name" value="AdoMet_MTases"/>
    <property type="match status" value="1"/>
</dbReference>
<name>A0A843UAS2_COLES</name>
<feature type="non-terminal residue" evidence="3">
    <location>
        <position position="1"/>
    </location>
</feature>
<feature type="compositionally biased region" description="Polar residues" evidence="1">
    <location>
        <begin position="26"/>
        <end position="35"/>
    </location>
</feature>
<accession>A0A843UAS2</accession>
<dbReference type="OrthoDB" id="2013972at2759"/>
<dbReference type="Pfam" id="PF08241">
    <property type="entry name" value="Methyltransf_11"/>
    <property type="match status" value="1"/>
</dbReference>
<dbReference type="PANTHER" id="PTHR42912">
    <property type="entry name" value="METHYLTRANSFERASE"/>
    <property type="match status" value="1"/>
</dbReference>
<feature type="domain" description="Methyltransferase type 11" evidence="2">
    <location>
        <begin position="255"/>
        <end position="357"/>
    </location>
</feature>
<organism evidence="3 4">
    <name type="scientific">Colocasia esculenta</name>
    <name type="common">Wild taro</name>
    <name type="synonym">Arum esculentum</name>
    <dbReference type="NCBI Taxonomy" id="4460"/>
    <lineage>
        <taxon>Eukaryota</taxon>
        <taxon>Viridiplantae</taxon>
        <taxon>Streptophyta</taxon>
        <taxon>Embryophyta</taxon>
        <taxon>Tracheophyta</taxon>
        <taxon>Spermatophyta</taxon>
        <taxon>Magnoliopsida</taxon>
        <taxon>Liliopsida</taxon>
        <taxon>Araceae</taxon>
        <taxon>Aroideae</taxon>
        <taxon>Colocasieae</taxon>
        <taxon>Colocasia</taxon>
    </lineage>
</organism>